<feature type="non-terminal residue" evidence="3">
    <location>
        <position position="1"/>
    </location>
</feature>
<dbReference type="Pfam" id="PF13489">
    <property type="entry name" value="Methyltransf_23"/>
    <property type="match status" value="1"/>
</dbReference>
<dbReference type="Gene3D" id="3.40.50.150">
    <property type="entry name" value="Vaccinia Virus protein VP39"/>
    <property type="match status" value="1"/>
</dbReference>
<accession>A0A381XLS6</accession>
<dbReference type="AlphaFoldDB" id="A0A381XLS6"/>
<reference evidence="3" key="1">
    <citation type="submission" date="2018-05" db="EMBL/GenBank/DDBJ databases">
        <authorList>
            <person name="Lanie J.A."/>
            <person name="Ng W.-L."/>
            <person name="Kazmierczak K.M."/>
            <person name="Andrzejewski T.M."/>
            <person name="Davidsen T.M."/>
            <person name="Wayne K.J."/>
            <person name="Tettelin H."/>
            <person name="Glass J.I."/>
            <person name="Rusch D."/>
            <person name="Podicherti R."/>
            <person name="Tsui H.-C.T."/>
            <person name="Winkler M.E."/>
        </authorList>
    </citation>
    <scope>NUCLEOTIDE SEQUENCE</scope>
</reference>
<dbReference type="Gene3D" id="6.10.250.3100">
    <property type="match status" value="1"/>
</dbReference>
<dbReference type="EMBL" id="UINC01015482">
    <property type="protein sequence ID" value="SVA65157.1"/>
    <property type="molecule type" value="Genomic_DNA"/>
</dbReference>
<protein>
    <recommendedName>
        <fullName evidence="4">C-methyltransferase domain-containing protein</fullName>
    </recommendedName>
</protein>
<gene>
    <name evidence="3" type="ORF">METZ01_LOCUS118011</name>
</gene>
<dbReference type="SUPFAM" id="SSF53335">
    <property type="entry name" value="S-adenosyl-L-methionine-dependent methyltransferases"/>
    <property type="match status" value="1"/>
</dbReference>
<dbReference type="Pfam" id="PF08421">
    <property type="entry name" value="Methyltransf_13"/>
    <property type="match status" value="1"/>
</dbReference>
<dbReference type="InterPro" id="IPR029063">
    <property type="entry name" value="SAM-dependent_MTases_sf"/>
</dbReference>
<dbReference type="InterPro" id="IPR038576">
    <property type="entry name" value="Methyltransf_Zn-bd_dom_put_sf"/>
</dbReference>
<proteinExistence type="predicted"/>
<dbReference type="Gene3D" id="3.40.50.720">
    <property type="entry name" value="NAD(P)-binding Rossmann-like Domain"/>
    <property type="match status" value="1"/>
</dbReference>
<evidence type="ECO:0000259" key="1">
    <source>
        <dbReference type="Pfam" id="PF08421"/>
    </source>
</evidence>
<organism evidence="3">
    <name type="scientific">marine metagenome</name>
    <dbReference type="NCBI Taxonomy" id="408172"/>
    <lineage>
        <taxon>unclassified sequences</taxon>
        <taxon>metagenomes</taxon>
        <taxon>ecological metagenomes</taxon>
    </lineage>
</organism>
<name>A0A381XLS6_9ZZZZ</name>
<dbReference type="InterPro" id="IPR013691">
    <property type="entry name" value="MeTrfase_14"/>
</dbReference>
<evidence type="ECO:0000259" key="2">
    <source>
        <dbReference type="Pfam" id="PF08484"/>
    </source>
</evidence>
<sequence>VKCGICSSEKLTNFLNLGNHPPPLNFITKEKVMENDETFPLEVFFCHGCGLVQLGEAVDPKIMFKEYIYTSGVSTAFRNHLELFAKKLVDRFSPDEEDLVIDIASNDGTLLQFFRNSGLRVLGIEPSNIANIAKENGIQTVNDFFNETVAKQILETNGQAKIITITNAFAHIKDLDSVMKGVKALLKEDGIFVSESQYLVDIIEKLEYDTIYHEHLRYYCLKPLIQLFEKYNMEVFDCERISSHGGSIRVYAALKERFTKSENVQKILEHEERLKLSSIETYQEFARKIHDNKTKLISLLSKIKADGHKIVGISAPARSNTILNFCNINSENLEYIAEKSVLKIGKFTPGSHIPVVDDKQLVSDQPDFALLLSWHLSDSIIPKIRNDGFKGKIIIPLPEPKII</sequence>
<dbReference type="PANTHER" id="PTHR43861:SF5">
    <property type="entry name" value="BLL5978 PROTEIN"/>
    <property type="match status" value="1"/>
</dbReference>
<dbReference type="PANTHER" id="PTHR43861">
    <property type="entry name" value="TRANS-ACONITATE 2-METHYLTRANSFERASE-RELATED"/>
    <property type="match status" value="1"/>
</dbReference>
<evidence type="ECO:0008006" key="4">
    <source>
        <dbReference type="Google" id="ProtNLM"/>
    </source>
</evidence>
<dbReference type="InterPro" id="IPR013630">
    <property type="entry name" value="Methyltransf_Zn-bd_dom_put"/>
</dbReference>
<feature type="domain" description="Methyltransferase putative zinc binding" evidence="1">
    <location>
        <begin position="3"/>
        <end position="64"/>
    </location>
</feature>
<dbReference type="Pfam" id="PF08484">
    <property type="entry name" value="Methyltransf_14"/>
    <property type="match status" value="1"/>
</dbReference>
<feature type="domain" description="C-methyltransferase" evidence="2">
    <location>
        <begin position="243"/>
        <end position="398"/>
    </location>
</feature>
<evidence type="ECO:0000313" key="3">
    <source>
        <dbReference type="EMBL" id="SVA65157.1"/>
    </source>
</evidence>
<dbReference type="Gene3D" id="6.20.50.110">
    <property type="entry name" value="Methyltransferase, zinc-binding domain"/>
    <property type="match status" value="1"/>
</dbReference>